<proteinExistence type="predicted"/>
<accession>A0A1G2HMX9</accession>
<sequence length="166" mass="18822">MDFEKILNVGLSHKYISHENFTSSRLEDFLNWLNKEKGYLFHGSGTLIPQGEKLISGRGIFHATDDGGVAIIKALFPNNLPGQTNLDYRLNKGNSQEVIIEGKPEGEVIRQKGYIYVLEGVGFSNEDTQGVAEYIKPLSKGKEQDYLFVIEVKKRDFNYSYKVIDK</sequence>
<protein>
    <submittedName>
        <fullName evidence="1">Uncharacterized protein</fullName>
    </submittedName>
</protein>
<reference evidence="1 2" key="1">
    <citation type="journal article" date="2016" name="Nat. Commun.">
        <title>Thousands of microbial genomes shed light on interconnected biogeochemical processes in an aquifer system.</title>
        <authorList>
            <person name="Anantharaman K."/>
            <person name="Brown C.T."/>
            <person name="Hug L.A."/>
            <person name="Sharon I."/>
            <person name="Castelle C.J."/>
            <person name="Probst A.J."/>
            <person name="Thomas B.C."/>
            <person name="Singh A."/>
            <person name="Wilkins M.J."/>
            <person name="Karaoz U."/>
            <person name="Brodie E.L."/>
            <person name="Williams K.H."/>
            <person name="Hubbard S.S."/>
            <person name="Banfield J.F."/>
        </authorList>
    </citation>
    <scope>NUCLEOTIDE SEQUENCE [LARGE SCALE GENOMIC DNA]</scope>
</reference>
<organism evidence="1 2">
    <name type="scientific">Candidatus Staskawiczbacteria bacterium RIFCSPHIGHO2_01_FULL_39_25</name>
    <dbReference type="NCBI Taxonomy" id="1802202"/>
    <lineage>
        <taxon>Bacteria</taxon>
        <taxon>Candidatus Staskawicziibacteriota</taxon>
    </lineage>
</organism>
<evidence type="ECO:0000313" key="2">
    <source>
        <dbReference type="Proteomes" id="UP000176855"/>
    </source>
</evidence>
<dbReference type="STRING" id="1802202.A2730_01190"/>
<evidence type="ECO:0000313" key="1">
    <source>
        <dbReference type="EMBL" id="OGZ63884.1"/>
    </source>
</evidence>
<comment type="caution">
    <text evidence="1">The sequence shown here is derived from an EMBL/GenBank/DDBJ whole genome shotgun (WGS) entry which is preliminary data.</text>
</comment>
<gene>
    <name evidence="1" type="ORF">A2730_01190</name>
</gene>
<dbReference type="Proteomes" id="UP000176855">
    <property type="component" value="Unassembled WGS sequence"/>
</dbReference>
<dbReference type="AlphaFoldDB" id="A0A1G2HMX9"/>
<dbReference type="EMBL" id="MHOO01000011">
    <property type="protein sequence ID" value="OGZ63884.1"/>
    <property type="molecule type" value="Genomic_DNA"/>
</dbReference>
<name>A0A1G2HMX9_9BACT</name>